<dbReference type="GO" id="GO:0016020">
    <property type="term" value="C:membrane"/>
    <property type="evidence" value="ECO:0007669"/>
    <property type="project" value="TreeGrafter"/>
</dbReference>
<dbReference type="PANTHER" id="PTHR46207:SF1">
    <property type="entry name" value="PROTEIN RCC2"/>
    <property type="match status" value="1"/>
</dbReference>
<dbReference type="InterPro" id="IPR028641">
    <property type="entry name" value="RCC2"/>
</dbReference>
<evidence type="ECO:0000256" key="1">
    <source>
        <dbReference type="PROSITE-ProRule" id="PRU00235"/>
    </source>
</evidence>
<proteinExistence type="predicted"/>
<feature type="non-terminal residue" evidence="2">
    <location>
        <position position="1"/>
    </location>
</feature>
<sequence length="160" mass="17303">GNTHTYNSKTHSIKMEVEPQPKPKLIHGLDNVTNMAAGVNHSVCVTEAGSVFTWGCGDYGRLGHGVQKDELRPRRLEWFSGPRAAPTECLLTCGGTSTMLSGPHGTFWWGKVKTSGDAMMTPMMCDDLRGWHVRSLSASKTTFGVSAESSAILWGQAIHG</sequence>
<accession>A0A0J7YP79</accession>
<dbReference type="Proteomes" id="UP000035740">
    <property type="component" value="Unassembled WGS sequence"/>
</dbReference>
<dbReference type="PRINTS" id="PR00633">
    <property type="entry name" value="RCCNDNSATION"/>
</dbReference>
<dbReference type="Gramene" id="KMS65349">
    <property type="protein sequence ID" value="KMS65349"/>
    <property type="gene ID" value="BVRB_036890"/>
</dbReference>
<organism evidence="2 3">
    <name type="scientific">Beta vulgaris subsp. vulgaris</name>
    <name type="common">Beet</name>
    <dbReference type="NCBI Taxonomy" id="3555"/>
    <lineage>
        <taxon>Eukaryota</taxon>
        <taxon>Viridiplantae</taxon>
        <taxon>Streptophyta</taxon>
        <taxon>Embryophyta</taxon>
        <taxon>Tracheophyta</taxon>
        <taxon>Spermatophyta</taxon>
        <taxon>Magnoliopsida</taxon>
        <taxon>eudicotyledons</taxon>
        <taxon>Gunneridae</taxon>
        <taxon>Pentapetalae</taxon>
        <taxon>Caryophyllales</taxon>
        <taxon>Chenopodiaceae</taxon>
        <taxon>Betoideae</taxon>
        <taxon>Beta</taxon>
    </lineage>
</organism>
<dbReference type="OrthoDB" id="1713107at2759"/>
<reference evidence="2 3" key="1">
    <citation type="journal article" date="2014" name="Nature">
        <title>The genome of the recently domesticated crop plant sugar beet (Beta vulgaris).</title>
        <authorList>
            <person name="Dohm J.C."/>
            <person name="Minoche A.E."/>
            <person name="Holtgrawe D."/>
            <person name="Capella-Gutierrez S."/>
            <person name="Zakrzewski F."/>
            <person name="Tafer H."/>
            <person name="Rupp O."/>
            <person name="Sorensen T.R."/>
            <person name="Stracke R."/>
            <person name="Reinhardt R."/>
            <person name="Goesmann A."/>
            <person name="Kraft T."/>
            <person name="Schulz B."/>
            <person name="Stadler P.F."/>
            <person name="Schmidt T."/>
            <person name="Gabaldon T."/>
            <person name="Lehrach H."/>
            <person name="Weisshaar B."/>
            <person name="Himmelbauer H."/>
        </authorList>
    </citation>
    <scope>NUCLEOTIDE SEQUENCE [LARGE SCALE GENOMIC DNA]</scope>
    <source>
        <tissue evidence="2">Taproot</tissue>
    </source>
</reference>
<dbReference type="InterPro" id="IPR009091">
    <property type="entry name" value="RCC1/BLIP-II"/>
</dbReference>
<dbReference type="Gene3D" id="2.130.10.30">
    <property type="entry name" value="Regulator of chromosome condensation 1/beta-lactamase-inhibitor protein II"/>
    <property type="match status" value="1"/>
</dbReference>
<dbReference type="GO" id="GO:0031267">
    <property type="term" value="F:small GTPase binding"/>
    <property type="evidence" value="ECO:0007669"/>
    <property type="project" value="TreeGrafter"/>
</dbReference>
<name>A0A0J7YP79_BETVV</name>
<feature type="repeat" description="RCC1" evidence="1">
    <location>
        <begin position="49"/>
        <end position="104"/>
    </location>
</feature>
<dbReference type="SUPFAM" id="SSF50985">
    <property type="entry name" value="RCC1/BLIP-II"/>
    <property type="match status" value="1"/>
</dbReference>
<dbReference type="EMBL" id="KQ110188">
    <property type="protein sequence ID" value="KMS65349.1"/>
    <property type="molecule type" value="Genomic_DNA"/>
</dbReference>
<dbReference type="InterPro" id="IPR000408">
    <property type="entry name" value="Reg_chr_condens"/>
</dbReference>
<feature type="non-terminal residue" evidence="2">
    <location>
        <position position="160"/>
    </location>
</feature>
<evidence type="ECO:0000313" key="3">
    <source>
        <dbReference type="Proteomes" id="UP000035740"/>
    </source>
</evidence>
<dbReference type="PROSITE" id="PS00626">
    <property type="entry name" value="RCC1_2"/>
    <property type="match status" value="1"/>
</dbReference>
<dbReference type="PROSITE" id="PS50012">
    <property type="entry name" value="RCC1_3"/>
    <property type="match status" value="1"/>
</dbReference>
<dbReference type="PANTHER" id="PTHR46207">
    <property type="entry name" value="PROTEIN RCC2"/>
    <property type="match status" value="1"/>
</dbReference>
<dbReference type="AlphaFoldDB" id="A0A0J7YP79"/>
<keyword evidence="3" id="KW-1185">Reference proteome</keyword>
<dbReference type="Pfam" id="PF00415">
    <property type="entry name" value="RCC1"/>
    <property type="match status" value="1"/>
</dbReference>
<gene>
    <name evidence="2" type="ORF">BVRB_036890</name>
</gene>
<evidence type="ECO:0000313" key="2">
    <source>
        <dbReference type="EMBL" id="KMS65349.1"/>
    </source>
</evidence>
<protein>
    <submittedName>
        <fullName evidence="2">Uncharacterized protein</fullName>
    </submittedName>
</protein>